<sequence>MIDPETSGSDESQQTCRPNTLVSMQSGMVDGRGRGRIVGITGVPMHHRRIVQFPRRAVTTDWTFPNAIDP</sequence>
<name>A0AAV2N8N4_9HYME</name>
<organism evidence="1 2">
    <name type="scientific">Lasius platythorax</name>
    <dbReference type="NCBI Taxonomy" id="488582"/>
    <lineage>
        <taxon>Eukaryota</taxon>
        <taxon>Metazoa</taxon>
        <taxon>Ecdysozoa</taxon>
        <taxon>Arthropoda</taxon>
        <taxon>Hexapoda</taxon>
        <taxon>Insecta</taxon>
        <taxon>Pterygota</taxon>
        <taxon>Neoptera</taxon>
        <taxon>Endopterygota</taxon>
        <taxon>Hymenoptera</taxon>
        <taxon>Apocrita</taxon>
        <taxon>Aculeata</taxon>
        <taxon>Formicoidea</taxon>
        <taxon>Formicidae</taxon>
        <taxon>Formicinae</taxon>
        <taxon>Lasius</taxon>
        <taxon>Lasius</taxon>
    </lineage>
</organism>
<reference evidence="1" key="1">
    <citation type="submission" date="2024-04" db="EMBL/GenBank/DDBJ databases">
        <authorList>
            <consortium name="Molecular Ecology Group"/>
        </authorList>
    </citation>
    <scope>NUCLEOTIDE SEQUENCE</scope>
</reference>
<dbReference type="Proteomes" id="UP001497644">
    <property type="component" value="Chromosome 11"/>
</dbReference>
<protein>
    <submittedName>
        <fullName evidence="1">Uncharacterized protein</fullName>
    </submittedName>
</protein>
<dbReference type="AlphaFoldDB" id="A0AAV2N8N4"/>
<gene>
    <name evidence="1" type="ORF">LPLAT_LOCUS2374</name>
</gene>
<evidence type="ECO:0000313" key="2">
    <source>
        <dbReference type="Proteomes" id="UP001497644"/>
    </source>
</evidence>
<evidence type="ECO:0000313" key="1">
    <source>
        <dbReference type="EMBL" id="CAL1676134.1"/>
    </source>
</evidence>
<accession>A0AAV2N8N4</accession>
<keyword evidence="2" id="KW-1185">Reference proteome</keyword>
<dbReference type="EMBL" id="OZ034834">
    <property type="protein sequence ID" value="CAL1676134.1"/>
    <property type="molecule type" value="Genomic_DNA"/>
</dbReference>
<proteinExistence type="predicted"/>